<evidence type="ECO:0000313" key="1">
    <source>
        <dbReference type="EMBL" id="QDV26626.1"/>
    </source>
</evidence>
<dbReference type="Proteomes" id="UP000318017">
    <property type="component" value="Chromosome"/>
</dbReference>
<evidence type="ECO:0000313" key="2">
    <source>
        <dbReference type="Proteomes" id="UP000318017"/>
    </source>
</evidence>
<sequence>MLLKLQSAACRWFHPWVLHVHIVRWCADWNGGFSQQTDRRPHFRSGVWMLWSKLRTRDRKATDCRSELGGRKAEPNVKWFWPLEALTQVFIRCVVKGLASDAAGFSQSSLMSRGVLADLGSVSGLS</sequence>
<dbReference type="KEGG" id="ahel:Q31a_50000"/>
<gene>
    <name evidence="1" type="ORF">Q31a_50000</name>
</gene>
<proteinExistence type="predicted"/>
<reference evidence="1 2" key="1">
    <citation type="submission" date="2019-02" db="EMBL/GenBank/DDBJ databases">
        <title>Deep-cultivation of Planctomycetes and their phenomic and genomic characterization uncovers novel biology.</title>
        <authorList>
            <person name="Wiegand S."/>
            <person name="Jogler M."/>
            <person name="Boedeker C."/>
            <person name="Pinto D."/>
            <person name="Vollmers J."/>
            <person name="Rivas-Marin E."/>
            <person name="Kohn T."/>
            <person name="Peeters S.H."/>
            <person name="Heuer A."/>
            <person name="Rast P."/>
            <person name="Oberbeckmann S."/>
            <person name="Bunk B."/>
            <person name="Jeske O."/>
            <person name="Meyerdierks A."/>
            <person name="Storesund J.E."/>
            <person name="Kallscheuer N."/>
            <person name="Luecker S."/>
            <person name="Lage O.M."/>
            <person name="Pohl T."/>
            <person name="Merkel B.J."/>
            <person name="Hornburger P."/>
            <person name="Mueller R.-W."/>
            <person name="Bruemmer F."/>
            <person name="Labrenz M."/>
            <person name="Spormann A.M."/>
            <person name="Op den Camp H."/>
            <person name="Overmann J."/>
            <person name="Amann R."/>
            <person name="Jetten M.S.M."/>
            <person name="Mascher T."/>
            <person name="Medema M.H."/>
            <person name="Devos D.P."/>
            <person name="Kaster A.-K."/>
            <person name="Ovreas L."/>
            <person name="Rohde M."/>
            <person name="Galperin M.Y."/>
            <person name="Jogler C."/>
        </authorList>
    </citation>
    <scope>NUCLEOTIDE SEQUENCE [LARGE SCALE GENOMIC DNA]</scope>
    <source>
        <strain evidence="1 2">Q31a</strain>
    </source>
</reference>
<organism evidence="1 2">
    <name type="scientific">Aureliella helgolandensis</name>
    <dbReference type="NCBI Taxonomy" id="2527968"/>
    <lineage>
        <taxon>Bacteria</taxon>
        <taxon>Pseudomonadati</taxon>
        <taxon>Planctomycetota</taxon>
        <taxon>Planctomycetia</taxon>
        <taxon>Pirellulales</taxon>
        <taxon>Pirellulaceae</taxon>
        <taxon>Aureliella</taxon>
    </lineage>
</organism>
<protein>
    <submittedName>
        <fullName evidence="1">Uncharacterized protein</fullName>
    </submittedName>
</protein>
<keyword evidence="2" id="KW-1185">Reference proteome</keyword>
<accession>A0A518GDE8</accession>
<dbReference type="AlphaFoldDB" id="A0A518GDE8"/>
<name>A0A518GDE8_9BACT</name>
<dbReference type="EMBL" id="CP036298">
    <property type="protein sequence ID" value="QDV26626.1"/>
    <property type="molecule type" value="Genomic_DNA"/>
</dbReference>